<sequence>MSRKRSGPRDTAKDIILGLDPSGESPRQPREGIAKITDANCFSRKKAPVNAVQPTLIKQTDSNVLQNLQNQLSLLQQQYNELLRKEMEARKILEANQNALNQKLSSIDINDLMKEIEGLRRGITMNDGKANRNVDNKLNDLCQQINDIKRMITDEIDERSKMIQLQKDDIIQKILCEEEFKNFEKQNFERKIKQGLEKMNEEIQLLRDAKNIKSGVNQNINDESELNRKIMKNSSDVQEWCKRQINEFKEELARKLAKDLDKKLEILSNELRNMSEDHEREKAECRNKLNGINEALANLESQIEDGDNKINKLTLTSSQSRKNDENRLLMKIDEIEELINHYTNDLKKVIGDIHNGKQNIKFPSFDFDILRNEMDSIAADRNKMSMAGLLKLEEKISELQNGFHRDKLELQHQFEILAINMDGMEGITNHLHKLQSIHNEMNKAQQMLRDRVEKQIPHDLNELSAKTDNVKHQLNTRIDREEEERLFAIKKLQEKIETDLGLQKTENKIGIDENMKIAVRKLAESVVTAKDFLNNKITVEVQQVCV</sequence>
<dbReference type="Proteomes" id="UP000038040">
    <property type="component" value="Unplaced"/>
</dbReference>
<dbReference type="InterPro" id="IPR029512">
    <property type="entry name" value="CCDC154"/>
</dbReference>
<dbReference type="AlphaFoldDB" id="A0A158Q314"/>
<evidence type="ECO:0000256" key="2">
    <source>
        <dbReference type="SAM" id="MobiDB-lite"/>
    </source>
</evidence>
<dbReference type="Proteomes" id="UP000274756">
    <property type="component" value="Unassembled WGS sequence"/>
</dbReference>
<dbReference type="PANTHER" id="PTHR35153:SF1">
    <property type="entry name" value="COILED-COIL DOMAIN-CONTAINING PROTEIN 154"/>
    <property type="match status" value="1"/>
</dbReference>
<evidence type="ECO:0000256" key="1">
    <source>
        <dbReference type="SAM" id="Coils"/>
    </source>
</evidence>
<feature type="coiled-coil region" evidence="1">
    <location>
        <begin position="58"/>
        <end position="103"/>
    </location>
</feature>
<proteinExistence type="predicted"/>
<dbReference type="WBParaSite" id="DME_0000142701-mRNA-1">
    <property type="protein sequence ID" value="DME_0000142701-mRNA-1"/>
    <property type="gene ID" value="DME_0000142701"/>
</dbReference>
<keyword evidence="5" id="KW-1185">Reference proteome</keyword>
<evidence type="ECO:0000313" key="3">
    <source>
        <dbReference type="EMBL" id="VDN55814.1"/>
    </source>
</evidence>
<keyword evidence="1" id="KW-0175">Coiled coil</keyword>
<feature type="region of interest" description="Disordered" evidence="2">
    <location>
        <begin position="1"/>
        <end position="30"/>
    </location>
</feature>
<reference evidence="3 5" key="2">
    <citation type="submission" date="2018-11" db="EMBL/GenBank/DDBJ databases">
        <authorList>
            <consortium name="Pathogen Informatics"/>
        </authorList>
    </citation>
    <scope>NUCLEOTIDE SEQUENCE [LARGE SCALE GENOMIC DNA]</scope>
</reference>
<gene>
    <name evidence="3" type="ORF">DME_LOCUS5787</name>
</gene>
<protein>
    <submittedName>
        <fullName evidence="3 6">Uncharacterized protein</fullName>
    </submittedName>
</protein>
<dbReference type="EMBL" id="UYYG01001153">
    <property type="protein sequence ID" value="VDN55814.1"/>
    <property type="molecule type" value="Genomic_DNA"/>
</dbReference>
<evidence type="ECO:0000313" key="5">
    <source>
        <dbReference type="Proteomes" id="UP000274756"/>
    </source>
</evidence>
<dbReference type="STRING" id="318479.A0A158Q314"/>
<organism evidence="4 6">
    <name type="scientific">Dracunculus medinensis</name>
    <name type="common">Guinea worm</name>
    <dbReference type="NCBI Taxonomy" id="318479"/>
    <lineage>
        <taxon>Eukaryota</taxon>
        <taxon>Metazoa</taxon>
        <taxon>Ecdysozoa</taxon>
        <taxon>Nematoda</taxon>
        <taxon>Chromadorea</taxon>
        <taxon>Rhabditida</taxon>
        <taxon>Spirurina</taxon>
        <taxon>Dracunculoidea</taxon>
        <taxon>Dracunculidae</taxon>
        <taxon>Dracunculus</taxon>
    </lineage>
</organism>
<dbReference type="PANTHER" id="PTHR35153">
    <property type="entry name" value="COILED-COIL DOMAIN-CONTAINING PROTEIN 154"/>
    <property type="match status" value="1"/>
</dbReference>
<accession>A0A158Q314</accession>
<feature type="coiled-coil region" evidence="1">
    <location>
        <begin position="250"/>
        <end position="316"/>
    </location>
</feature>
<evidence type="ECO:0000313" key="4">
    <source>
        <dbReference type="Proteomes" id="UP000038040"/>
    </source>
</evidence>
<evidence type="ECO:0000313" key="6">
    <source>
        <dbReference type="WBParaSite" id="DME_0000142701-mRNA-1"/>
    </source>
</evidence>
<reference evidence="6" key="1">
    <citation type="submission" date="2016-04" db="UniProtKB">
        <authorList>
            <consortium name="WormBaseParasite"/>
        </authorList>
    </citation>
    <scope>IDENTIFICATION</scope>
</reference>
<name>A0A158Q314_DRAME</name>
<dbReference type="OrthoDB" id="9445857at2759"/>